<dbReference type="PROSITE" id="PS50102">
    <property type="entry name" value="RRM"/>
    <property type="match status" value="2"/>
</dbReference>
<dbReference type="NCBIfam" id="TIGR01645">
    <property type="entry name" value="half-pint"/>
    <property type="match status" value="1"/>
</dbReference>
<reference evidence="5" key="1">
    <citation type="submission" date="2020-11" db="EMBL/GenBank/DDBJ databases">
        <authorList>
            <person name="Whiteford S."/>
        </authorList>
    </citation>
    <scope>NUCLEOTIDE SEQUENCE</scope>
</reference>
<dbReference type="CDD" id="cd12370">
    <property type="entry name" value="RRM1_PUF60"/>
    <property type="match status" value="1"/>
</dbReference>
<dbReference type="PANTHER" id="PTHR47330:SF1">
    <property type="entry name" value="POLY(U)-BINDING-SPLICING FACTOR PUF60"/>
    <property type="match status" value="1"/>
</dbReference>
<dbReference type="Proteomes" id="UP000653454">
    <property type="component" value="Unassembled WGS sequence"/>
</dbReference>
<dbReference type="InterPro" id="IPR051974">
    <property type="entry name" value="PUF60_regulator"/>
</dbReference>
<dbReference type="InterPro" id="IPR000504">
    <property type="entry name" value="RRM_dom"/>
</dbReference>
<dbReference type="GO" id="GO:0006376">
    <property type="term" value="P:mRNA splice site recognition"/>
    <property type="evidence" value="ECO:0007669"/>
    <property type="project" value="TreeGrafter"/>
</dbReference>
<dbReference type="GO" id="GO:0000381">
    <property type="term" value="P:regulation of alternative mRNA splicing, via spliceosome"/>
    <property type="evidence" value="ECO:0007669"/>
    <property type="project" value="InterPro"/>
</dbReference>
<dbReference type="EMBL" id="CAJHNJ030000702">
    <property type="protein sequence ID" value="CAG9138650.1"/>
    <property type="molecule type" value="Genomic_DNA"/>
</dbReference>
<dbReference type="SUPFAM" id="SSF54928">
    <property type="entry name" value="RNA-binding domain, RBD"/>
    <property type="match status" value="2"/>
</dbReference>
<dbReference type="FunFam" id="3.30.70.330:FF:000136">
    <property type="entry name" value="poly(U)-binding-splicing factor PUF60 isoform X1"/>
    <property type="match status" value="1"/>
</dbReference>
<gene>
    <name evidence="5" type="ORF">PLXY2_LOCUS16905</name>
</gene>
<evidence type="ECO:0000313" key="5">
    <source>
        <dbReference type="EMBL" id="CAG9138650.1"/>
    </source>
</evidence>
<proteinExistence type="predicted"/>
<keyword evidence="6" id="KW-1185">Reference proteome</keyword>
<name>A0A8S4GDX6_PLUXY</name>
<sequence>MELLQGSSLAASMLPGYAAAFGQPYEPPAPPVAPAAPAPPPEPAPPAAPPAPAPPVPSECPRPAPLPPPTPSPRPAPAQTHALEPRRAACCNHMYLPFYITRPRRADVPARRRVVPCHVVPCCAAPCRAVLRRAGPSARRGRLRDRVRPLRERPVRRVNLIYYYVCSFLPAAIYDIHQLGEVYTGSRGVLPALLAAPPRAAADHADQLARAKKYAMEQSIKMVLMKQTLAHQQQQMASQRTQVQRQQALALMCRVYVGSISFELKEDTIRQAFLPFGPIKSINMSWDPVTQKHKGFAFVEYEIPEAAQLSLEQMNGVMLGGRNIKVVGRPSNMPQAQAVIDEIQEEAKLYNRIYVASVHPELTEDDIKNVFEAFGPVSYCQLARGGSAQRHKGYGFIEYGTLGAALEAIASMNLFDLGGQYLRVGRAITPPAALAPSPPLAALPAAAAVAAAAATAKIQV</sequence>
<comment type="caution">
    <text evidence="5">The sequence shown here is derived from an EMBL/GenBank/DDBJ whole genome shotgun (WGS) entry which is preliminary data.</text>
</comment>
<dbReference type="InterPro" id="IPR006532">
    <property type="entry name" value="PUF60-like"/>
</dbReference>
<dbReference type="CDD" id="cd12371">
    <property type="entry name" value="RRM2_PUF60"/>
    <property type="match status" value="1"/>
</dbReference>
<dbReference type="SMART" id="SM00360">
    <property type="entry name" value="RRM"/>
    <property type="match status" value="2"/>
</dbReference>
<dbReference type="AlphaFoldDB" id="A0A8S4GDX6"/>
<evidence type="ECO:0000256" key="2">
    <source>
        <dbReference type="PROSITE-ProRule" id="PRU00176"/>
    </source>
</evidence>
<feature type="region of interest" description="Disordered" evidence="3">
    <location>
        <begin position="25"/>
        <end position="81"/>
    </location>
</feature>
<evidence type="ECO:0000259" key="4">
    <source>
        <dbReference type="PROSITE" id="PS50102"/>
    </source>
</evidence>
<feature type="non-terminal residue" evidence="5">
    <location>
        <position position="1"/>
    </location>
</feature>
<feature type="domain" description="RRM" evidence="4">
    <location>
        <begin position="351"/>
        <end position="429"/>
    </location>
</feature>
<dbReference type="InterPro" id="IPR035979">
    <property type="entry name" value="RBD_domain_sf"/>
</dbReference>
<feature type="domain" description="RRM" evidence="4">
    <location>
        <begin position="253"/>
        <end position="326"/>
    </location>
</feature>
<dbReference type="GO" id="GO:0000380">
    <property type="term" value="P:alternative mRNA splicing, via spliceosome"/>
    <property type="evidence" value="ECO:0007669"/>
    <property type="project" value="TreeGrafter"/>
</dbReference>
<dbReference type="GO" id="GO:0071013">
    <property type="term" value="C:catalytic step 2 spliceosome"/>
    <property type="evidence" value="ECO:0007669"/>
    <property type="project" value="TreeGrafter"/>
</dbReference>
<protein>
    <submittedName>
        <fullName evidence="5">(diamondback moth) hypothetical protein</fullName>
    </submittedName>
</protein>
<feature type="compositionally biased region" description="Pro residues" evidence="3">
    <location>
        <begin position="25"/>
        <end position="76"/>
    </location>
</feature>
<dbReference type="InterPro" id="IPR012677">
    <property type="entry name" value="Nucleotide-bd_a/b_plait_sf"/>
</dbReference>
<keyword evidence="1 2" id="KW-0694">RNA-binding</keyword>
<organism evidence="5 6">
    <name type="scientific">Plutella xylostella</name>
    <name type="common">Diamondback moth</name>
    <name type="synonym">Plutella maculipennis</name>
    <dbReference type="NCBI Taxonomy" id="51655"/>
    <lineage>
        <taxon>Eukaryota</taxon>
        <taxon>Metazoa</taxon>
        <taxon>Ecdysozoa</taxon>
        <taxon>Arthropoda</taxon>
        <taxon>Hexapoda</taxon>
        <taxon>Insecta</taxon>
        <taxon>Pterygota</taxon>
        <taxon>Neoptera</taxon>
        <taxon>Endopterygota</taxon>
        <taxon>Lepidoptera</taxon>
        <taxon>Glossata</taxon>
        <taxon>Ditrysia</taxon>
        <taxon>Yponomeutoidea</taxon>
        <taxon>Plutellidae</taxon>
        <taxon>Plutella</taxon>
    </lineage>
</organism>
<evidence type="ECO:0000313" key="6">
    <source>
        <dbReference type="Proteomes" id="UP000653454"/>
    </source>
</evidence>
<dbReference type="GO" id="GO:0071011">
    <property type="term" value="C:precatalytic spliceosome"/>
    <property type="evidence" value="ECO:0007669"/>
    <property type="project" value="TreeGrafter"/>
</dbReference>
<dbReference type="InterPro" id="IPR034209">
    <property type="entry name" value="PUF60_RRM1"/>
</dbReference>
<evidence type="ECO:0000256" key="1">
    <source>
        <dbReference type="ARBA" id="ARBA00022884"/>
    </source>
</evidence>
<dbReference type="PANTHER" id="PTHR47330">
    <property type="entry name" value="POLY(U)-BINDING-SPLICING FACTOR PUF60-B-RELATED"/>
    <property type="match status" value="1"/>
</dbReference>
<evidence type="ECO:0000256" key="3">
    <source>
        <dbReference type="SAM" id="MobiDB-lite"/>
    </source>
</evidence>
<accession>A0A8S4GDX6</accession>
<dbReference type="GO" id="GO:0003723">
    <property type="term" value="F:RNA binding"/>
    <property type="evidence" value="ECO:0007669"/>
    <property type="project" value="UniProtKB-UniRule"/>
</dbReference>
<dbReference type="InterPro" id="IPR034211">
    <property type="entry name" value="PUF60_RRM2"/>
</dbReference>
<dbReference type="Gene3D" id="3.30.70.330">
    <property type="match status" value="2"/>
</dbReference>
<dbReference type="Pfam" id="PF00076">
    <property type="entry name" value="RRM_1"/>
    <property type="match status" value="2"/>
</dbReference>